<dbReference type="Gene3D" id="3.40.50.2300">
    <property type="match status" value="2"/>
</dbReference>
<dbReference type="PANTHER" id="PTHR46847:SF1">
    <property type="entry name" value="D-ALLOSE-BINDING PERIPLASMIC PROTEIN-RELATED"/>
    <property type="match status" value="1"/>
</dbReference>
<evidence type="ECO:0000256" key="5">
    <source>
        <dbReference type="SAM" id="SignalP"/>
    </source>
</evidence>
<sequence length="349" mass="36726">MKRSMKSSLVFIAIISMLIVAAGCGKSNQAAPAANSDAGKQGAASATGAPGASSAPSAPSPESKKYKIGSLRFAFDIPAEQAIITGQKEAAAKLGVDLIVEDGQGNAQTQMKQALNLLTQKVDAVIISPVDPIGIIPAVKKFHDAGIPVITAALDVAPEGKQYVTSLVGPDNIAVGKADAQLMKEALGKDGGKVVIIQGAKGSQMEIDRTKGFKDELQGSNIQVVDEQASPWDRKKALSIMQDFITKYPDLKGVYGEDDNLAMGAVQAIKQAGKVGQIQVVGYNGTKEALQAIDEGAMYGTGSQPLIWEGQMDIQVAIDAIQGKPVQKWYKDEIRFLKKGQIGDYVAPF</sequence>
<dbReference type="RefSeq" id="WP_371755659.1">
    <property type="nucleotide sequence ID" value="NZ_JAYJLD010000038.1"/>
</dbReference>
<feature type="compositionally biased region" description="Low complexity" evidence="4">
    <location>
        <begin position="42"/>
        <end position="61"/>
    </location>
</feature>
<dbReference type="InterPro" id="IPR028082">
    <property type="entry name" value="Peripla_BP_I"/>
</dbReference>
<comment type="subcellular location">
    <subcellularLocation>
        <location evidence="1">Cell envelope</location>
    </subcellularLocation>
</comment>
<dbReference type="Pfam" id="PF13407">
    <property type="entry name" value="Peripla_BP_4"/>
    <property type="match status" value="1"/>
</dbReference>
<protein>
    <submittedName>
        <fullName evidence="7">Sugar ABC transporter substrate-binding protein</fullName>
    </submittedName>
</protein>
<keyword evidence="3 5" id="KW-0732">Signal</keyword>
<name>A0ABU5ZNT1_9BACL</name>
<feature type="region of interest" description="Disordered" evidence="4">
    <location>
        <begin position="30"/>
        <end position="63"/>
    </location>
</feature>
<dbReference type="CDD" id="cd01536">
    <property type="entry name" value="PBP1_ABC_sugar_binding-like"/>
    <property type="match status" value="1"/>
</dbReference>
<evidence type="ECO:0000256" key="2">
    <source>
        <dbReference type="ARBA" id="ARBA00007639"/>
    </source>
</evidence>
<feature type="domain" description="Periplasmic binding protein" evidence="6">
    <location>
        <begin position="80"/>
        <end position="324"/>
    </location>
</feature>
<feature type="chain" id="PRO_5046905691" evidence="5">
    <location>
        <begin position="23"/>
        <end position="349"/>
    </location>
</feature>
<keyword evidence="8" id="KW-1185">Reference proteome</keyword>
<organism evidence="7 8">
    <name type="scientific">Ferviditalea candida</name>
    <dbReference type="NCBI Taxonomy" id="3108399"/>
    <lineage>
        <taxon>Bacteria</taxon>
        <taxon>Bacillati</taxon>
        <taxon>Bacillota</taxon>
        <taxon>Bacilli</taxon>
        <taxon>Bacillales</taxon>
        <taxon>Paenibacillaceae</taxon>
        <taxon>Ferviditalea</taxon>
    </lineage>
</organism>
<evidence type="ECO:0000256" key="4">
    <source>
        <dbReference type="SAM" id="MobiDB-lite"/>
    </source>
</evidence>
<reference evidence="7" key="1">
    <citation type="submission" date="2023-12" db="EMBL/GenBank/DDBJ databases">
        <title>Fervidustalea candida gen. nov., sp. nov., a novel member of the family Paenibacillaceae isolated from a geothermal area.</title>
        <authorList>
            <person name="Li W.-J."/>
            <person name="Jiao J.-Y."/>
            <person name="Chen Y."/>
        </authorList>
    </citation>
    <scope>NUCLEOTIDE SEQUENCE</scope>
    <source>
        <strain evidence="7">SYSU GA230002</strain>
    </source>
</reference>
<feature type="signal peptide" evidence="5">
    <location>
        <begin position="1"/>
        <end position="22"/>
    </location>
</feature>
<dbReference type="SUPFAM" id="SSF53822">
    <property type="entry name" value="Periplasmic binding protein-like I"/>
    <property type="match status" value="1"/>
</dbReference>
<gene>
    <name evidence="7" type="ORF">VF724_18005</name>
</gene>
<evidence type="ECO:0000259" key="6">
    <source>
        <dbReference type="Pfam" id="PF13407"/>
    </source>
</evidence>
<proteinExistence type="inferred from homology"/>
<comment type="similarity">
    <text evidence="2">Belongs to the bacterial solute-binding protein 2 family.</text>
</comment>
<evidence type="ECO:0000313" key="8">
    <source>
        <dbReference type="Proteomes" id="UP001310386"/>
    </source>
</evidence>
<dbReference type="EMBL" id="JAYJLD010000038">
    <property type="protein sequence ID" value="MEB3103532.1"/>
    <property type="molecule type" value="Genomic_DNA"/>
</dbReference>
<evidence type="ECO:0000256" key="1">
    <source>
        <dbReference type="ARBA" id="ARBA00004196"/>
    </source>
</evidence>
<evidence type="ECO:0000313" key="7">
    <source>
        <dbReference type="EMBL" id="MEB3103532.1"/>
    </source>
</evidence>
<dbReference type="PROSITE" id="PS51257">
    <property type="entry name" value="PROKAR_LIPOPROTEIN"/>
    <property type="match status" value="1"/>
</dbReference>
<dbReference type="InterPro" id="IPR025997">
    <property type="entry name" value="SBP_2_dom"/>
</dbReference>
<evidence type="ECO:0000256" key="3">
    <source>
        <dbReference type="ARBA" id="ARBA00022729"/>
    </source>
</evidence>
<accession>A0ABU5ZNT1</accession>
<dbReference type="Proteomes" id="UP001310386">
    <property type="component" value="Unassembled WGS sequence"/>
</dbReference>
<comment type="caution">
    <text evidence="7">The sequence shown here is derived from an EMBL/GenBank/DDBJ whole genome shotgun (WGS) entry which is preliminary data.</text>
</comment>
<dbReference type="PANTHER" id="PTHR46847">
    <property type="entry name" value="D-ALLOSE-BINDING PERIPLASMIC PROTEIN-RELATED"/>
    <property type="match status" value="1"/>
</dbReference>